<protein>
    <submittedName>
        <fullName evidence="4">Uncharacterized protein</fullName>
    </submittedName>
</protein>
<sequence>MCRWGSRIRGGCSSTAFVTDAARLLGVTKSTFIADSARQAAQKAIARSYVMVRAPEVFDSMMASLLAPDESAARDGLSGVAASSPAGGIIVPHDQADDRIRSRTL</sequence>
<proteinExistence type="inferred from homology"/>
<organism evidence="4 5">
    <name type="scientific">Arthrobacter livingstonensis</name>
    <dbReference type="NCBI Taxonomy" id="670078"/>
    <lineage>
        <taxon>Bacteria</taxon>
        <taxon>Bacillati</taxon>
        <taxon>Actinomycetota</taxon>
        <taxon>Actinomycetes</taxon>
        <taxon>Micrococcales</taxon>
        <taxon>Micrococcaceae</taxon>
        <taxon>Arthrobacter</taxon>
    </lineage>
</organism>
<dbReference type="InterPro" id="IPR010985">
    <property type="entry name" value="Ribbon_hlx_hlx"/>
</dbReference>
<name>A0A2V5LC95_9MICC</name>
<dbReference type="SUPFAM" id="SSF47598">
    <property type="entry name" value="Ribbon-helix-helix"/>
    <property type="match status" value="1"/>
</dbReference>
<keyword evidence="1" id="KW-1277">Toxin-antitoxin system</keyword>
<dbReference type="Pfam" id="PF08681">
    <property type="entry name" value="TacA1"/>
    <property type="match status" value="1"/>
</dbReference>
<comment type="similarity">
    <text evidence="2">Belongs to the TacA antitoxin family.</text>
</comment>
<dbReference type="GO" id="GO:0006355">
    <property type="term" value="P:regulation of DNA-templated transcription"/>
    <property type="evidence" value="ECO:0007669"/>
    <property type="project" value="InterPro"/>
</dbReference>
<accession>A0A2V5LC95</accession>
<evidence type="ECO:0000256" key="2">
    <source>
        <dbReference type="ARBA" id="ARBA00049988"/>
    </source>
</evidence>
<feature type="region of interest" description="Disordered" evidence="3">
    <location>
        <begin position="77"/>
        <end position="105"/>
    </location>
</feature>
<keyword evidence="5" id="KW-1185">Reference proteome</keyword>
<gene>
    <name evidence="4" type="ORF">CVV68_06840</name>
</gene>
<dbReference type="Gene3D" id="1.20.5.780">
    <property type="entry name" value="Single helix bin"/>
    <property type="match status" value="1"/>
</dbReference>
<reference evidence="4 5" key="1">
    <citation type="submission" date="2018-05" db="EMBL/GenBank/DDBJ databases">
        <title>Genetic diversity of glacier-inhabiting Cryobacterium bacteria in China and description of Cryobacterium mengkeensis sp. nov. and Arthrobacter glacialis sp. nov.</title>
        <authorList>
            <person name="Liu Q."/>
            <person name="Xin Y.-H."/>
        </authorList>
    </citation>
    <scope>NUCLEOTIDE SEQUENCE [LARGE SCALE GENOMIC DNA]</scope>
    <source>
        <strain evidence="4 5">LI2</strain>
    </source>
</reference>
<dbReference type="EMBL" id="QJVD01000005">
    <property type="protein sequence ID" value="PYI68512.1"/>
    <property type="molecule type" value="Genomic_DNA"/>
</dbReference>
<evidence type="ECO:0000256" key="3">
    <source>
        <dbReference type="SAM" id="MobiDB-lite"/>
    </source>
</evidence>
<dbReference type="AlphaFoldDB" id="A0A2V5LC95"/>
<evidence type="ECO:0000256" key="1">
    <source>
        <dbReference type="ARBA" id="ARBA00022649"/>
    </source>
</evidence>
<evidence type="ECO:0000313" key="4">
    <source>
        <dbReference type="EMBL" id="PYI68512.1"/>
    </source>
</evidence>
<evidence type="ECO:0000313" key="5">
    <source>
        <dbReference type="Proteomes" id="UP000247832"/>
    </source>
</evidence>
<dbReference type="InterPro" id="IPR014795">
    <property type="entry name" value="TacA_1-like"/>
</dbReference>
<feature type="compositionally biased region" description="Basic and acidic residues" evidence="3">
    <location>
        <begin position="94"/>
        <end position="105"/>
    </location>
</feature>
<dbReference type="RefSeq" id="WP_110500252.1">
    <property type="nucleotide sequence ID" value="NZ_QJVD01000005.1"/>
</dbReference>
<dbReference type="Proteomes" id="UP000247832">
    <property type="component" value="Unassembled WGS sequence"/>
</dbReference>
<dbReference type="OrthoDB" id="570111at2"/>
<comment type="caution">
    <text evidence="4">The sequence shown here is derived from an EMBL/GenBank/DDBJ whole genome shotgun (WGS) entry which is preliminary data.</text>
</comment>